<organism evidence="1 2">
    <name type="scientific">Rhabditophanes sp. KR3021</name>
    <dbReference type="NCBI Taxonomy" id="114890"/>
    <lineage>
        <taxon>Eukaryota</taxon>
        <taxon>Metazoa</taxon>
        <taxon>Ecdysozoa</taxon>
        <taxon>Nematoda</taxon>
        <taxon>Chromadorea</taxon>
        <taxon>Rhabditida</taxon>
        <taxon>Tylenchina</taxon>
        <taxon>Panagrolaimomorpha</taxon>
        <taxon>Strongyloidoidea</taxon>
        <taxon>Alloionematidae</taxon>
        <taxon>Rhabditophanes</taxon>
    </lineage>
</organism>
<evidence type="ECO:0000313" key="2">
    <source>
        <dbReference type="WBParaSite" id="RSKR_0000221450.1"/>
    </source>
</evidence>
<evidence type="ECO:0000313" key="1">
    <source>
        <dbReference type="Proteomes" id="UP000095286"/>
    </source>
</evidence>
<proteinExistence type="predicted"/>
<protein>
    <submittedName>
        <fullName evidence="2">F-box domain-containing protein</fullName>
    </submittedName>
</protein>
<reference evidence="2" key="1">
    <citation type="submission" date="2016-11" db="UniProtKB">
        <authorList>
            <consortium name="WormBaseParasite"/>
        </authorList>
    </citation>
    <scope>IDENTIFICATION</scope>
    <source>
        <strain evidence="2">KR3021</strain>
    </source>
</reference>
<dbReference type="Proteomes" id="UP000095286">
    <property type="component" value="Unplaced"/>
</dbReference>
<sequence>MISTNQIFLQKALSVLPIFEACVRDLICNAKLSLLNVENSILFNSKQSCIRQTITYSSHTRNIHKQPLTINYESEIFAGSFLSVKFESEAEFYDLIRNIPIQYLMPIFVITLRSDTIPPFQTKTAIVEGLGRMINYLLKYTPNVWRIKFENVENLAQMPIVFDGAIVEHDYLLNLFELISILKLNKRITNITISLNNDIGYEEHFQHLVTNIITFENCLLKKHKNVKVCEIKLDAQDPVGISDFMIGLFHIFHNHTISNTFVFNIKCYFCTLKEILFYQRQFKENGRESSFKINYLSPQEGDFLRTHLKRLIKLGYDDIHCLLPNFLNSLSKPDCLNNYSKNLKNIKRLDLDRSGHILFHYPDQFEEWKARLSVFANLKELAIRTFSHQSQKLDVRGKTIKIILNLISAFPSTLEVLSISSTHRLNDCNTVLSQAYPNLKLFKLIYYNSKPVNYQGTLSHYGNIPSDYFMAFKNLQVLRLNCIKILDLLFPPSLRILEINCIPCTLWTFPRLFRPIQPTVEDLKKALHEEISDNKCKCNALGDSFKQCIMRRGINNRRTFIYLANISDLLLYNKLFEHKTIKYGKQQDINYYGYIF</sequence>
<dbReference type="WBParaSite" id="RSKR_0000221450.1">
    <property type="protein sequence ID" value="RSKR_0000221450.1"/>
    <property type="gene ID" value="RSKR_0000221450"/>
</dbReference>
<accession>A0AC35TNB4</accession>
<name>A0AC35TNB4_9BILA</name>